<keyword evidence="3" id="KW-1185">Reference proteome</keyword>
<comment type="caution">
    <text evidence="2">The sequence shown here is derived from an EMBL/GenBank/DDBJ whole genome shotgun (WGS) entry which is preliminary data.</text>
</comment>
<organism evidence="2 3">
    <name type="scientific">Prauserella halophila</name>
    <dbReference type="NCBI Taxonomy" id="185641"/>
    <lineage>
        <taxon>Bacteria</taxon>
        <taxon>Bacillati</taxon>
        <taxon>Actinomycetota</taxon>
        <taxon>Actinomycetes</taxon>
        <taxon>Pseudonocardiales</taxon>
        <taxon>Pseudonocardiaceae</taxon>
        <taxon>Prauserella</taxon>
    </lineage>
</organism>
<name>A0ABP4H7K3_9PSEU</name>
<gene>
    <name evidence="2" type="ORF">GCM10009676_44990</name>
</gene>
<evidence type="ECO:0000313" key="3">
    <source>
        <dbReference type="Proteomes" id="UP001500653"/>
    </source>
</evidence>
<dbReference type="InterPro" id="IPR049244">
    <property type="entry name" value="DUF6879"/>
</dbReference>
<dbReference type="EMBL" id="BAAALN010000019">
    <property type="protein sequence ID" value="GAA1252991.1"/>
    <property type="molecule type" value="Genomic_DNA"/>
</dbReference>
<dbReference type="Proteomes" id="UP001500653">
    <property type="component" value="Unassembled WGS sequence"/>
</dbReference>
<proteinExistence type="predicted"/>
<feature type="domain" description="DUF6879" evidence="1">
    <location>
        <begin position="1"/>
        <end position="56"/>
    </location>
</feature>
<evidence type="ECO:0000259" key="1">
    <source>
        <dbReference type="Pfam" id="PF21806"/>
    </source>
</evidence>
<dbReference type="Pfam" id="PF21806">
    <property type="entry name" value="DUF6879"/>
    <property type="match status" value="1"/>
</dbReference>
<sequence>MPEDDFYILDDERVVTLRFDQATNLVGIDVDDTPATVAHSQRWRDMVWPLATHHANLAEAH</sequence>
<accession>A0ABP4H7K3</accession>
<evidence type="ECO:0000313" key="2">
    <source>
        <dbReference type="EMBL" id="GAA1252991.1"/>
    </source>
</evidence>
<protein>
    <recommendedName>
        <fullName evidence="1">DUF6879 domain-containing protein</fullName>
    </recommendedName>
</protein>
<reference evidence="3" key="1">
    <citation type="journal article" date="2019" name="Int. J. Syst. Evol. Microbiol.">
        <title>The Global Catalogue of Microorganisms (GCM) 10K type strain sequencing project: providing services to taxonomists for standard genome sequencing and annotation.</title>
        <authorList>
            <consortium name="The Broad Institute Genomics Platform"/>
            <consortium name="The Broad Institute Genome Sequencing Center for Infectious Disease"/>
            <person name="Wu L."/>
            <person name="Ma J."/>
        </authorList>
    </citation>
    <scope>NUCLEOTIDE SEQUENCE [LARGE SCALE GENOMIC DNA]</scope>
    <source>
        <strain evidence="3">JCM 13023</strain>
    </source>
</reference>